<dbReference type="InterPro" id="IPR001509">
    <property type="entry name" value="Epimerase_deHydtase"/>
</dbReference>
<dbReference type="Pfam" id="PF01370">
    <property type="entry name" value="Epimerase"/>
    <property type="match status" value="1"/>
</dbReference>
<dbReference type="SUPFAM" id="SSF51735">
    <property type="entry name" value="NAD(P)-binding Rossmann-fold domains"/>
    <property type="match status" value="1"/>
</dbReference>
<evidence type="ECO:0000259" key="1">
    <source>
        <dbReference type="Pfam" id="PF01370"/>
    </source>
</evidence>
<sequence>MSVCLAPYVYGRGGSGVARFLGIAALTGNVTYVEGGNNRTTVVHVDDAARLFLLAAEKGRAGEIYNAGLATNVTLLQLSQAIAAAVSVPLRNISLEDAMTQLWPTVALFLAVDNRASGEKAKKELGWTSRGPGILEDISKGLYLEVAKALQK</sequence>
<dbReference type="GO" id="GO:0004029">
    <property type="term" value="F:aldehyde dehydrogenase (NAD+) activity"/>
    <property type="evidence" value="ECO:0007669"/>
    <property type="project" value="TreeGrafter"/>
</dbReference>
<name>A0AA37L6R0_9PEZI</name>
<dbReference type="Gene3D" id="3.40.50.720">
    <property type="entry name" value="NAD(P)-binding Rossmann-like Domain"/>
    <property type="match status" value="1"/>
</dbReference>
<proteinExistence type="predicted"/>
<feature type="domain" description="NAD-dependent epimerase/dehydratase" evidence="1">
    <location>
        <begin position="19"/>
        <end position="68"/>
    </location>
</feature>
<dbReference type="EMBL" id="BQXU01000005">
    <property type="protein sequence ID" value="GKT42811.1"/>
    <property type="molecule type" value="Genomic_DNA"/>
</dbReference>
<protein>
    <recommendedName>
        <fullName evidence="1">NAD-dependent epimerase/dehydratase domain-containing protein</fullName>
    </recommendedName>
</protein>
<dbReference type="PANTHER" id="PTHR48079:SF5">
    <property type="entry name" value="DEPENDENT EPIMERASE_DEHYDRATASE, PUTATIVE (AFU_ORTHOLOGUE AFUA_7G00180)-RELATED"/>
    <property type="match status" value="1"/>
</dbReference>
<evidence type="ECO:0000313" key="3">
    <source>
        <dbReference type="Proteomes" id="UP001055115"/>
    </source>
</evidence>
<dbReference type="RefSeq" id="XP_049125161.1">
    <property type="nucleotide sequence ID" value="XM_049269204.1"/>
</dbReference>
<dbReference type="PANTHER" id="PTHR48079">
    <property type="entry name" value="PROTEIN YEEZ"/>
    <property type="match status" value="1"/>
</dbReference>
<reference evidence="2 3" key="1">
    <citation type="submission" date="2022-03" db="EMBL/GenBank/DDBJ databases">
        <title>Genome data of Colletotrichum spp.</title>
        <authorList>
            <person name="Utami Y.D."/>
            <person name="Hiruma K."/>
        </authorList>
    </citation>
    <scope>NUCLEOTIDE SEQUENCE [LARGE SCALE GENOMIC DNA]</scope>
    <source>
        <strain evidence="2 3">MAFF 239500</strain>
    </source>
</reference>
<dbReference type="GeneID" id="73323794"/>
<organism evidence="2 3">
    <name type="scientific">Colletotrichum spaethianum</name>
    <dbReference type="NCBI Taxonomy" id="700344"/>
    <lineage>
        <taxon>Eukaryota</taxon>
        <taxon>Fungi</taxon>
        <taxon>Dikarya</taxon>
        <taxon>Ascomycota</taxon>
        <taxon>Pezizomycotina</taxon>
        <taxon>Sordariomycetes</taxon>
        <taxon>Hypocreomycetidae</taxon>
        <taxon>Glomerellales</taxon>
        <taxon>Glomerellaceae</taxon>
        <taxon>Colletotrichum</taxon>
        <taxon>Colletotrichum spaethianum species complex</taxon>
    </lineage>
</organism>
<dbReference type="Proteomes" id="UP001055115">
    <property type="component" value="Unassembled WGS sequence"/>
</dbReference>
<comment type="caution">
    <text evidence="2">The sequence shown here is derived from an EMBL/GenBank/DDBJ whole genome shotgun (WGS) entry which is preliminary data.</text>
</comment>
<evidence type="ECO:0000313" key="2">
    <source>
        <dbReference type="EMBL" id="GKT42811.1"/>
    </source>
</evidence>
<dbReference type="AlphaFoldDB" id="A0AA37L6R0"/>
<gene>
    <name evidence="2" type="ORF">ColSpa_02992</name>
</gene>
<dbReference type="InterPro" id="IPR036291">
    <property type="entry name" value="NAD(P)-bd_dom_sf"/>
</dbReference>
<dbReference type="InterPro" id="IPR051783">
    <property type="entry name" value="NAD(P)-dependent_oxidoreduct"/>
</dbReference>
<keyword evidence="3" id="KW-1185">Reference proteome</keyword>
<accession>A0AA37L6R0</accession>
<dbReference type="GO" id="GO:0005737">
    <property type="term" value="C:cytoplasm"/>
    <property type="evidence" value="ECO:0007669"/>
    <property type="project" value="TreeGrafter"/>
</dbReference>